<protein>
    <submittedName>
        <fullName evidence="1">Uncharacterized protein</fullName>
    </submittedName>
</protein>
<dbReference type="Proteomes" id="UP000288805">
    <property type="component" value="Unassembled WGS sequence"/>
</dbReference>
<dbReference type="EMBL" id="QGNW01000165">
    <property type="protein sequence ID" value="RVW89340.1"/>
    <property type="molecule type" value="Genomic_DNA"/>
</dbReference>
<dbReference type="PANTHER" id="PTHR11439">
    <property type="entry name" value="GAG-POL-RELATED RETROTRANSPOSON"/>
    <property type="match status" value="1"/>
</dbReference>
<evidence type="ECO:0000313" key="1">
    <source>
        <dbReference type="EMBL" id="RVW89340.1"/>
    </source>
</evidence>
<comment type="caution">
    <text evidence="1">The sequence shown here is derived from an EMBL/GenBank/DDBJ whole genome shotgun (WGS) entry which is preliminary data.</text>
</comment>
<name>A0A438HY62_VITVI</name>
<accession>A0A438HY62</accession>
<proteinExistence type="predicted"/>
<dbReference type="AlphaFoldDB" id="A0A438HY62"/>
<dbReference type="PANTHER" id="PTHR11439:SF483">
    <property type="entry name" value="PEPTIDE SYNTHASE GLIP-LIKE, PUTATIVE (AFU_ORTHOLOGUE AFUA_3G12920)-RELATED"/>
    <property type="match status" value="1"/>
</dbReference>
<organism evidence="1 2">
    <name type="scientific">Vitis vinifera</name>
    <name type="common">Grape</name>
    <dbReference type="NCBI Taxonomy" id="29760"/>
    <lineage>
        <taxon>Eukaryota</taxon>
        <taxon>Viridiplantae</taxon>
        <taxon>Streptophyta</taxon>
        <taxon>Embryophyta</taxon>
        <taxon>Tracheophyta</taxon>
        <taxon>Spermatophyta</taxon>
        <taxon>Magnoliopsida</taxon>
        <taxon>eudicotyledons</taxon>
        <taxon>Gunneridae</taxon>
        <taxon>Pentapetalae</taxon>
        <taxon>rosids</taxon>
        <taxon>Vitales</taxon>
        <taxon>Vitaceae</taxon>
        <taxon>Viteae</taxon>
        <taxon>Vitis</taxon>
    </lineage>
</organism>
<reference evidence="1 2" key="1">
    <citation type="journal article" date="2018" name="PLoS Genet.">
        <title>Population sequencing reveals clonal diversity and ancestral inbreeding in the grapevine cultivar Chardonnay.</title>
        <authorList>
            <person name="Roach M.J."/>
            <person name="Johnson D.L."/>
            <person name="Bohlmann J."/>
            <person name="van Vuuren H.J."/>
            <person name="Jones S.J."/>
            <person name="Pretorius I.S."/>
            <person name="Schmidt S.A."/>
            <person name="Borneman A.R."/>
        </authorList>
    </citation>
    <scope>NUCLEOTIDE SEQUENCE [LARGE SCALE GENOMIC DNA]</scope>
    <source>
        <strain evidence="2">cv. Chardonnay</strain>
        <tissue evidence="1">Leaf</tissue>
    </source>
</reference>
<gene>
    <name evidence="1" type="ORF">CK203_045424</name>
</gene>
<evidence type="ECO:0000313" key="2">
    <source>
        <dbReference type="Proteomes" id="UP000288805"/>
    </source>
</evidence>
<sequence length="81" mass="9901">MKRVLRYLKGTVNHGLFYTPSLLQLHTYYDLNWASNLDDRRSTSDYEFFWQKPSFLELQETKCDISFEYRRRVLFNGTCYN</sequence>